<gene>
    <name evidence="2" type="ORF">RSO01_42820</name>
</gene>
<evidence type="ECO:0000256" key="1">
    <source>
        <dbReference type="SAM" id="MobiDB-lite"/>
    </source>
</evidence>
<reference evidence="2 3" key="1">
    <citation type="submission" date="2019-07" db="EMBL/GenBank/DDBJ databases">
        <title>Whole genome shotgun sequence of Reyranella soli NBRC 108950.</title>
        <authorList>
            <person name="Hosoyama A."/>
            <person name="Uohara A."/>
            <person name="Ohji S."/>
            <person name="Ichikawa N."/>
        </authorList>
    </citation>
    <scope>NUCLEOTIDE SEQUENCE [LARGE SCALE GENOMIC DNA]</scope>
    <source>
        <strain evidence="2 3">NBRC 108950</strain>
    </source>
</reference>
<feature type="compositionally biased region" description="Basic and acidic residues" evidence="1">
    <location>
        <begin position="15"/>
        <end position="59"/>
    </location>
</feature>
<proteinExistence type="predicted"/>
<evidence type="ECO:0000313" key="3">
    <source>
        <dbReference type="Proteomes" id="UP000321058"/>
    </source>
</evidence>
<dbReference type="Pfam" id="PF13770">
    <property type="entry name" value="DUF4169"/>
    <property type="match status" value="1"/>
</dbReference>
<dbReference type="AlphaFoldDB" id="A0A512NDT1"/>
<dbReference type="RefSeq" id="WP_147151488.1">
    <property type="nucleotide sequence ID" value="NZ_BKAJ01000074.1"/>
</dbReference>
<comment type="caution">
    <text evidence="2">The sequence shown here is derived from an EMBL/GenBank/DDBJ whole genome shotgun (WGS) entry which is preliminary data.</text>
</comment>
<dbReference type="InterPro" id="IPR025227">
    <property type="entry name" value="DUF4169"/>
</dbReference>
<sequence>MAEIVNLRRARKDKARQQRESEADANRRRFGRTKAEKAADKDAEDRARRDIDGKKIDRD</sequence>
<organism evidence="2 3">
    <name type="scientific">Reyranella soli</name>
    <dbReference type="NCBI Taxonomy" id="1230389"/>
    <lineage>
        <taxon>Bacteria</taxon>
        <taxon>Pseudomonadati</taxon>
        <taxon>Pseudomonadota</taxon>
        <taxon>Alphaproteobacteria</taxon>
        <taxon>Hyphomicrobiales</taxon>
        <taxon>Reyranellaceae</taxon>
        <taxon>Reyranella</taxon>
    </lineage>
</organism>
<dbReference type="Proteomes" id="UP000321058">
    <property type="component" value="Unassembled WGS sequence"/>
</dbReference>
<accession>A0A512NDT1</accession>
<keyword evidence="3" id="KW-1185">Reference proteome</keyword>
<evidence type="ECO:0000313" key="2">
    <source>
        <dbReference type="EMBL" id="GEP57116.1"/>
    </source>
</evidence>
<feature type="region of interest" description="Disordered" evidence="1">
    <location>
        <begin position="1"/>
        <end position="59"/>
    </location>
</feature>
<evidence type="ECO:0008006" key="4">
    <source>
        <dbReference type="Google" id="ProtNLM"/>
    </source>
</evidence>
<name>A0A512NDT1_9HYPH</name>
<dbReference type="EMBL" id="BKAJ01000074">
    <property type="protein sequence ID" value="GEP57116.1"/>
    <property type="molecule type" value="Genomic_DNA"/>
</dbReference>
<protein>
    <recommendedName>
        <fullName evidence="4">DUF4169 domain-containing protein</fullName>
    </recommendedName>
</protein>